<dbReference type="InterPro" id="IPR029044">
    <property type="entry name" value="Nucleotide-diphossugar_trans"/>
</dbReference>
<sequence length="333" mass="36811">MVACGSRRAPGRPRGGDVAEPRTTAAGSPRVSVGVPVYNGEEFLAEALEGVLRQDFRDLEVVISDNGSTDGTQGICERYAAQDERVRYLRSDVNRGLAWNFNTVFHEGRGEFFMWNAADDVRLPGMVGACVAALDADPGLVLAHTRTTYVDERSRPFKVWPRTDRATQANPSERFGDVVLHEAECFPAHGVIRRSALLGTALHGGYPNSDNPLLAELALRGRFLELDEELFHRRDHPGRSMRAFTTTRARNAFFDPRRSGKVTLPRWRVGAEYARGVHRAPLPQAEKARCYAYLGPWAVKWRGTLARNLGSAASQVVAQKVTQRRGGRGTLTA</sequence>
<dbReference type="AlphaFoldDB" id="A0A3A3Z392"/>
<dbReference type="OrthoDB" id="3177103at2"/>
<gene>
    <name evidence="3" type="ORF">D5H78_02560</name>
</gene>
<protein>
    <submittedName>
        <fullName evidence="3">Glycosyltransferase family 2 protein</fullName>
    </submittedName>
</protein>
<accession>A0A3A3Z392</accession>
<organism evidence="3 4">
    <name type="scientific">Vallicoccus soli</name>
    <dbReference type="NCBI Taxonomy" id="2339232"/>
    <lineage>
        <taxon>Bacteria</taxon>
        <taxon>Bacillati</taxon>
        <taxon>Actinomycetota</taxon>
        <taxon>Actinomycetes</taxon>
        <taxon>Motilibacterales</taxon>
        <taxon>Vallicoccaceae</taxon>
        <taxon>Vallicoccus</taxon>
    </lineage>
</organism>
<dbReference type="GO" id="GO:0016740">
    <property type="term" value="F:transferase activity"/>
    <property type="evidence" value="ECO:0007669"/>
    <property type="project" value="UniProtKB-KW"/>
</dbReference>
<dbReference type="InterPro" id="IPR050834">
    <property type="entry name" value="Glycosyltransf_2"/>
</dbReference>
<dbReference type="PANTHER" id="PTHR43685:SF2">
    <property type="entry name" value="GLYCOSYLTRANSFERASE 2-LIKE DOMAIN-CONTAINING PROTEIN"/>
    <property type="match status" value="1"/>
</dbReference>
<comment type="caution">
    <text evidence="3">The sequence shown here is derived from an EMBL/GenBank/DDBJ whole genome shotgun (WGS) entry which is preliminary data.</text>
</comment>
<dbReference type="EMBL" id="QZEZ01000001">
    <property type="protein sequence ID" value="RJK97872.1"/>
    <property type="molecule type" value="Genomic_DNA"/>
</dbReference>
<dbReference type="InterPro" id="IPR001173">
    <property type="entry name" value="Glyco_trans_2-like"/>
</dbReference>
<dbReference type="Pfam" id="PF00535">
    <property type="entry name" value="Glycos_transf_2"/>
    <property type="match status" value="1"/>
</dbReference>
<evidence type="ECO:0000313" key="4">
    <source>
        <dbReference type="Proteomes" id="UP000265614"/>
    </source>
</evidence>
<proteinExistence type="predicted"/>
<dbReference type="SUPFAM" id="SSF53448">
    <property type="entry name" value="Nucleotide-diphospho-sugar transferases"/>
    <property type="match status" value="1"/>
</dbReference>
<evidence type="ECO:0000313" key="3">
    <source>
        <dbReference type="EMBL" id="RJK97872.1"/>
    </source>
</evidence>
<reference evidence="3 4" key="1">
    <citation type="submission" date="2018-09" db="EMBL/GenBank/DDBJ databases">
        <title>YIM 75000 draft genome.</title>
        <authorList>
            <person name="Tang S."/>
            <person name="Feng Y."/>
        </authorList>
    </citation>
    <scope>NUCLEOTIDE SEQUENCE [LARGE SCALE GENOMIC DNA]</scope>
    <source>
        <strain evidence="3 4">YIM 75000</strain>
    </source>
</reference>
<keyword evidence="3" id="KW-0808">Transferase</keyword>
<dbReference type="Gene3D" id="3.90.550.10">
    <property type="entry name" value="Spore Coat Polysaccharide Biosynthesis Protein SpsA, Chain A"/>
    <property type="match status" value="1"/>
</dbReference>
<dbReference type="Proteomes" id="UP000265614">
    <property type="component" value="Unassembled WGS sequence"/>
</dbReference>
<evidence type="ECO:0000256" key="1">
    <source>
        <dbReference type="SAM" id="MobiDB-lite"/>
    </source>
</evidence>
<dbReference type="PANTHER" id="PTHR43685">
    <property type="entry name" value="GLYCOSYLTRANSFERASE"/>
    <property type="match status" value="1"/>
</dbReference>
<keyword evidence="4" id="KW-1185">Reference proteome</keyword>
<evidence type="ECO:0000259" key="2">
    <source>
        <dbReference type="Pfam" id="PF00535"/>
    </source>
</evidence>
<dbReference type="CDD" id="cd00761">
    <property type="entry name" value="Glyco_tranf_GTA_type"/>
    <property type="match status" value="1"/>
</dbReference>
<feature type="domain" description="Glycosyltransferase 2-like" evidence="2">
    <location>
        <begin position="32"/>
        <end position="158"/>
    </location>
</feature>
<feature type="region of interest" description="Disordered" evidence="1">
    <location>
        <begin position="1"/>
        <end position="30"/>
    </location>
</feature>
<name>A0A3A3Z392_9ACTN</name>